<feature type="binding site" evidence="4">
    <location>
        <begin position="70"/>
        <end position="73"/>
    </location>
    <ligand>
        <name>5-phospho-alpha-D-ribose 1-diphosphate</name>
        <dbReference type="ChEBI" id="CHEBI:58017"/>
    </ligand>
</feature>
<comment type="pathway">
    <text evidence="4">Amino-acid biosynthesis; L-tryptophan biosynthesis; L-tryptophan from chorismate: step 2/5.</text>
</comment>
<feature type="binding site" evidence="4">
    <location>
        <position position="206"/>
    </location>
    <ligand>
        <name>Mg(2+)</name>
        <dbReference type="ChEBI" id="CHEBI:18420"/>
        <label>1</label>
    </ligand>
</feature>
<name>A0ABT2YQU0_9GAMM</name>
<keyword evidence="7" id="KW-1185">Reference proteome</keyword>
<comment type="function">
    <text evidence="4">Catalyzes the transfer of the phosphoribosyl group of 5-phosphorylribose-1-pyrophosphate (PRPP) to anthranilate to yield N-(5'-phosphoribosyl)-anthranilate (PRA).</text>
</comment>
<comment type="caution">
    <text evidence="4">Lacks conserved residue(s) required for the propagation of feature annotation.</text>
</comment>
<comment type="catalytic activity">
    <reaction evidence="4">
        <text>N-(5-phospho-beta-D-ribosyl)anthranilate + diphosphate = 5-phospho-alpha-D-ribose 1-diphosphate + anthranilate</text>
        <dbReference type="Rhea" id="RHEA:11768"/>
        <dbReference type="ChEBI" id="CHEBI:16567"/>
        <dbReference type="ChEBI" id="CHEBI:18277"/>
        <dbReference type="ChEBI" id="CHEBI:33019"/>
        <dbReference type="ChEBI" id="CHEBI:58017"/>
        <dbReference type="EC" id="2.4.2.18"/>
    </reaction>
</comment>
<comment type="caution">
    <text evidence="6">The sequence shown here is derived from an EMBL/GenBank/DDBJ whole genome shotgun (WGS) entry which is preliminary data.</text>
</comment>
<comment type="similarity">
    <text evidence="4">Belongs to the anthranilate phosphoribosyltransferase family.</text>
</comment>
<comment type="subunit">
    <text evidence="4">Homodimer.</text>
</comment>
<dbReference type="RefSeq" id="WP_263529636.1">
    <property type="nucleotide sequence ID" value="NZ_JAOVZB010000002.1"/>
</dbReference>
<feature type="domain" description="Glycosyl transferase family 3" evidence="5">
    <location>
        <begin position="54"/>
        <end position="303"/>
    </location>
</feature>
<dbReference type="InterPro" id="IPR005940">
    <property type="entry name" value="Anthranilate_Pribosyl_Tfrase"/>
</dbReference>
<evidence type="ECO:0000313" key="7">
    <source>
        <dbReference type="Proteomes" id="UP001209713"/>
    </source>
</evidence>
<feature type="binding site" evidence="4">
    <location>
        <position position="205"/>
    </location>
    <ligand>
        <name>Mg(2+)</name>
        <dbReference type="ChEBI" id="CHEBI:18420"/>
        <label>2</label>
    </ligand>
</feature>
<keyword evidence="4" id="KW-0460">Magnesium</keyword>
<dbReference type="NCBIfam" id="TIGR01245">
    <property type="entry name" value="trpD"/>
    <property type="match status" value="1"/>
</dbReference>
<proteinExistence type="inferred from homology"/>
<keyword evidence="2 4" id="KW-0808">Transferase</keyword>
<dbReference type="EC" id="2.4.2.18" evidence="4"/>
<keyword evidence="3 4" id="KW-0822">Tryptophan biosynthesis</keyword>
<evidence type="ECO:0000259" key="5">
    <source>
        <dbReference type="Pfam" id="PF00591"/>
    </source>
</evidence>
<evidence type="ECO:0000256" key="3">
    <source>
        <dbReference type="ARBA" id="ARBA00022822"/>
    </source>
</evidence>
<dbReference type="InterPro" id="IPR036320">
    <property type="entry name" value="Glycosyl_Trfase_fam3_N_dom_sf"/>
</dbReference>
<feature type="binding site" evidence="4">
    <location>
        <position position="91"/>
    </location>
    <ligand>
        <name>anthranilate</name>
        <dbReference type="ChEBI" id="CHEBI:16567"/>
        <label>1</label>
    </ligand>
</feature>
<dbReference type="Gene3D" id="1.20.970.10">
    <property type="entry name" value="Transferase, Pyrimidine Nucleoside Phosphorylase, Chain C"/>
    <property type="match status" value="1"/>
</dbReference>
<dbReference type="InterPro" id="IPR000312">
    <property type="entry name" value="Glycosyl_Trfase_fam3"/>
</dbReference>
<accession>A0ABT2YQU0</accession>
<feature type="binding site" evidence="4">
    <location>
        <begin position="63"/>
        <end position="64"/>
    </location>
    <ligand>
        <name>5-phospho-alpha-D-ribose 1-diphosphate</name>
        <dbReference type="ChEBI" id="CHEBI:58017"/>
    </ligand>
</feature>
<feature type="binding site" evidence="4">
    <location>
        <position position="60"/>
    </location>
    <ligand>
        <name>5-phospho-alpha-D-ribose 1-diphosphate</name>
        <dbReference type="ChEBI" id="CHEBI:58017"/>
    </ligand>
</feature>
<keyword evidence="1 4" id="KW-0328">Glycosyltransferase</keyword>
<sequence length="318" mass="33942">MTELIENMLSGKLSDEEIAESIISLREKGETSDDIYNYVGCINKHAKPISTSEELLDVCGTGGSGLSRFNVSTASAFVISALGVPVIKHGNRGSRRPNGSFDLLEGLGIGIEQSPEQIKATIKQTNLGFVFAKHYHPSLKSVANGRKLAGGRSIFNLAGPLSNPAQITYQVIGTADQSKAEALAKACIKLGRKRAVVVYGEPGIDEVSISGVSHIYECSEGQIKYYKITPEEFGISPVKYDDIPGGYVEANKAIFIKLLNGSAEQSIIDMVAINSGIALYISGQSSSIKGGYDSAKACILSGKMKAQFNTYFSALEKV</sequence>
<dbReference type="EMBL" id="JAOVZB010000002">
    <property type="protein sequence ID" value="MCV2402255.1"/>
    <property type="molecule type" value="Genomic_DNA"/>
</dbReference>
<reference evidence="6 7" key="1">
    <citation type="submission" date="2022-10" db="EMBL/GenBank/DDBJ databases">
        <title>Marinomonas transparenta sp. nov. and Marinomonas sargassi sp. nov., isolated from marine alga (Sargassum natans (L.) Gaillon).</title>
        <authorList>
            <person name="Wang Y."/>
        </authorList>
    </citation>
    <scope>NUCLEOTIDE SEQUENCE [LARGE SCALE GENOMIC DNA]</scope>
    <source>
        <strain evidence="6 7">C2222</strain>
    </source>
</reference>
<protein>
    <recommendedName>
        <fullName evidence="4">Anthranilate phosphoribosyltransferase</fullName>
        <ecNumber evidence="4">2.4.2.18</ecNumber>
    </recommendedName>
</protein>
<dbReference type="Pfam" id="PF00591">
    <property type="entry name" value="Glycos_transf_3"/>
    <property type="match status" value="1"/>
</dbReference>
<dbReference type="PANTHER" id="PTHR43285:SF2">
    <property type="entry name" value="ANTHRANILATE PHOSPHORIBOSYLTRANSFERASE"/>
    <property type="match status" value="1"/>
</dbReference>
<dbReference type="Proteomes" id="UP001209713">
    <property type="component" value="Unassembled WGS sequence"/>
</dbReference>
<keyword evidence="4" id="KW-0479">Metal-binding</keyword>
<feature type="binding site" evidence="4">
    <location>
        <position position="206"/>
    </location>
    <ligand>
        <name>Mg(2+)</name>
        <dbReference type="ChEBI" id="CHEBI:18420"/>
        <label>2</label>
    </ligand>
</feature>
<evidence type="ECO:0000256" key="2">
    <source>
        <dbReference type="ARBA" id="ARBA00022679"/>
    </source>
</evidence>
<feature type="binding site" evidence="4">
    <location>
        <position position="60"/>
    </location>
    <ligand>
        <name>anthranilate</name>
        <dbReference type="ChEBI" id="CHEBI:16567"/>
        <label>1</label>
    </ligand>
</feature>
<feature type="binding site" evidence="4">
    <location>
        <position position="146"/>
    </location>
    <ligand>
        <name>anthranilate</name>
        <dbReference type="ChEBI" id="CHEBI:16567"/>
        <label>2</label>
    </ligand>
</feature>
<evidence type="ECO:0000256" key="4">
    <source>
        <dbReference type="HAMAP-Rule" id="MF_00211"/>
    </source>
</evidence>
<keyword evidence="4" id="KW-0057">Aromatic amino acid biosynthesis</keyword>
<organism evidence="6 7">
    <name type="scientific">Marinomonas sargassi</name>
    <dbReference type="NCBI Taxonomy" id="2984494"/>
    <lineage>
        <taxon>Bacteria</taxon>
        <taxon>Pseudomonadati</taxon>
        <taxon>Pseudomonadota</taxon>
        <taxon>Gammaproteobacteria</taxon>
        <taxon>Oceanospirillales</taxon>
        <taxon>Oceanospirillaceae</taxon>
        <taxon>Marinomonas</taxon>
    </lineage>
</organism>
<dbReference type="SUPFAM" id="SSF52418">
    <property type="entry name" value="Nucleoside phosphorylase/phosphoribosyltransferase catalytic domain"/>
    <property type="match status" value="1"/>
</dbReference>
<feature type="binding site" evidence="4">
    <location>
        <position position="72"/>
    </location>
    <ligand>
        <name>Mg(2+)</name>
        <dbReference type="ChEBI" id="CHEBI:18420"/>
        <label>1</label>
    </ligand>
</feature>
<comment type="cofactor">
    <cofactor evidence="4">
        <name>Mg(2+)</name>
        <dbReference type="ChEBI" id="CHEBI:18420"/>
    </cofactor>
    <text evidence="4">Binds 2 magnesium ions per monomer.</text>
</comment>
<evidence type="ECO:0000256" key="1">
    <source>
        <dbReference type="ARBA" id="ARBA00022676"/>
    </source>
</evidence>
<feature type="binding site" evidence="4">
    <location>
        <position position="100"/>
    </location>
    <ligand>
        <name>5-phospho-alpha-D-ribose 1-diphosphate</name>
        <dbReference type="ChEBI" id="CHEBI:58017"/>
    </ligand>
</feature>
<dbReference type="Gene3D" id="3.40.1030.10">
    <property type="entry name" value="Nucleoside phosphorylase/phosphoribosyltransferase catalytic domain"/>
    <property type="match status" value="1"/>
</dbReference>
<dbReference type="GO" id="GO:0004048">
    <property type="term" value="F:anthranilate phosphoribosyltransferase activity"/>
    <property type="evidence" value="ECO:0007669"/>
    <property type="project" value="UniProtKB-EC"/>
</dbReference>
<dbReference type="InterPro" id="IPR035902">
    <property type="entry name" value="Nuc_phospho_transferase"/>
</dbReference>
<dbReference type="HAMAP" id="MF_00211">
    <property type="entry name" value="TrpD"/>
    <property type="match status" value="1"/>
</dbReference>
<evidence type="ECO:0000313" key="6">
    <source>
        <dbReference type="EMBL" id="MCV2402255.1"/>
    </source>
</evidence>
<dbReference type="PANTHER" id="PTHR43285">
    <property type="entry name" value="ANTHRANILATE PHOSPHORIBOSYLTRANSFERASE"/>
    <property type="match status" value="1"/>
</dbReference>
<dbReference type="SUPFAM" id="SSF47648">
    <property type="entry name" value="Nucleoside phosphorylase/phosphoribosyltransferase N-terminal domain"/>
    <property type="match status" value="1"/>
</dbReference>
<keyword evidence="4" id="KW-0028">Amino-acid biosynthesis</keyword>
<gene>
    <name evidence="4 6" type="primary">trpD</name>
    <name evidence="6" type="ORF">OFY17_05065</name>
</gene>